<sequence length="568" mass="65529">MERAEKRDGFAKKFEAEVREDEKRLLEMLDAEQKKIQAEEEQFKSRFESLFRSALAPPSVMPKDIETSEENPSMQNVGLEEQPLYRMTKDTLERSHKLLEMFNKLNDHASSIKPLPDLSERWEKDHAEVQRLIKVGSEVSAEEIERLIMYENPENPLRNSISQWRRKRKRGVEDDENLKNMLDLGKAGGEGGSRGGGRRGWGLVAHQVQKGFEALVKALPEEEMQEERESDLERFPHNVQRLREYRSDNDNQGRQPKYDKMGALKYVEELQRKKQSDVMRFLLRVRCWELRQLNVIHRASRPSRPDKARRLGYKAKQGYVIYRVRVRRGGRKRPVPKGATYGKPTNHGVNQLKYQRSLKSTAEERVGKRCANLRVLNSYWINQDSTYKYYEVILVDPQHKAIRRDPRINWIVNPVHKVSLIFDASSKRNTYSDTFSTANAVASPQPARNPVVSTRATATTRPPPADGRPGSATTLSASGDIDKRDALRLFFVASVDWGFCGGLCRSFNTPSLPQNTVSYITGLFLSADMIWRLDEMIRNENTIIIADDNMIRIKYVFEQCKAVADNKK</sequence>
<protein>
    <submittedName>
        <fullName evidence="1">60S ribosomal protein L15</fullName>
    </submittedName>
</protein>
<gene>
    <name evidence="1" type="primary">rpl15</name>
    <name evidence="1" type="ORF">LOY88_000938</name>
</gene>
<reference evidence="1" key="1">
    <citation type="journal article" date="2022" name="bioRxiv">
        <title>Population genetic analysis of Ophidiomyces ophidiicola, the causative agent of snake fungal disease, indicates recent introductions to the USA.</title>
        <authorList>
            <person name="Ladner J.T."/>
            <person name="Palmer J.M."/>
            <person name="Ettinger C.L."/>
            <person name="Stajich J.E."/>
            <person name="Farrell T.M."/>
            <person name="Glorioso B.M."/>
            <person name="Lawson B."/>
            <person name="Price S.J."/>
            <person name="Stengle A.G."/>
            <person name="Grear D.A."/>
            <person name="Lorch J.M."/>
        </authorList>
    </citation>
    <scope>NUCLEOTIDE SEQUENCE</scope>
    <source>
        <strain evidence="1">NWHC 24266-5</strain>
    </source>
</reference>
<organism evidence="1">
    <name type="scientific">Ophidiomyces ophidiicola</name>
    <dbReference type="NCBI Taxonomy" id="1387563"/>
    <lineage>
        <taxon>Eukaryota</taxon>
        <taxon>Fungi</taxon>
        <taxon>Dikarya</taxon>
        <taxon>Ascomycota</taxon>
        <taxon>Pezizomycotina</taxon>
        <taxon>Eurotiomycetes</taxon>
        <taxon>Eurotiomycetidae</taxon>
        <taxon>Onygenales</taxon>
        <taxon>Onygenaceae</taxon>
        <taxon>Ophidiomyces</taxon>
    </lineage>
</organism>
<dbReference type="EMBL" id="JALBCA010000009">
    <property type="protein sequence ID" value="KAI2391953.1"/>
    <property type="molecule type" value="Genomic_DNA"/>
</dbReference>
<keyword evidence="1" id="KW-0689">Ribosomal protein</keyword>
<keyword evidence="1" id="KW-0687">Ribonucleoprotein</keyword>
<comment type="caution">
    <text evidence="1">The sequence shown here is derived from an EMBL/GenBank/DDBJ whole genome shotgun (WGS) entry which is preliminary data.</text>
</comment>
<accession>A0ACB8V3N8</accession>
<proteinExistence type="predicted"/>
<evidence type="ECO:0000313" key="1">
    <source>
        <dbReference type="EMBL" id="KAI2391953.1"/>
    </source>
</evidence>
<name>A0ACB8V3N8_9EURO</name>